<dbReference type="EMBL" id="ML002217">
    <property type="protein sequence ID" value="RKP40251.1"/>
    <property type="molecule type" value="Genomic_DNA"/>
</dbReference>
<evidence type="ECO:0000313" key="3">
    <source>
        <dbReference type="Proteomes" id="UP000268162"/>
    </source>
</evidence>
<feature type="transmembrane region" description="Helical" evidence="1">
    <location>
        <begin position="57"/>
        <end position="76"/>
    </location>
</feature>
<gene>
    <name evidence="2" type="ORF">BJ085DRAFT_39512</name>
</gene>
<keyword evidence="1" id="KW-1133">Transmembrane helix</keyword>
<organism evidence="2 3">
    <name type="scientific">Dimargaris cristalligena</name>
    <dbReference type="NCBI Taxonomy" id="215637"/>
    <lineage>
        <taxon>Eukaryota</taxon>
        <taxon>Fungi</taxon>
        <taxon>Fungi incertae sedis</taxon>
        <taxon>Zoopagomycota</taxon>
        <taxon>Kickxellomycotina</taxon>
        <taxon>Dimargaritomycetes</taxon>
        <taxon>Dimargaritales</taxon>
        <taxon>Dimargaritaceae</taxon>
        <taxon>Dimargaris</taxon>
    </lineage>
</organism>
<sequence>MRRITHHTISYVVSPNEQFPTPPWSRPHSLMEWLLGPASPSQSAISYRLPNSRKMQFKFASVALLAIALTLSVVRAQDDTFDDSSPLVGDYEPADDDYNNYVERRAWFDGHDDRFHSYGYLVRRDFDGGYSGGHGGAGSASGYGGAGGLGGFGYIPSIRATNSRTNAKVLKNQKLAFAKLKNKKIKADSKLAVKA</sequence>
<evidence type="ECO:0000256" key="1">
    <source>
        <dbReference type="SAM" id="Phobius"/>
    </source>
</evidence>
<name>A0A4Q0A3U6_9FUNG</name>
<dbReference type="Proteomes" id="UP000268162">
    <property type="component" value="Unassembled WGS sequence"/>
</dbReference>
<dbReference type="AlphaFoldDB" id="A0A4Q0A3U6"/>
<evidence type="ECO:0000313" key="2">
    <source>
        <dbReference type="EMBL" id="RKP40251.1"/>
    </source>
</evidence>
<proteinExistence type="predicted"/>
<accession>A0A4Q0A3U6</accession>
<keyword evidence="1" id="KW-0472">Membrane</keyword>
<keyword evidence="1" id="KW-0812">Transmembrane</keyword>
<keyword evidence="3" id="KW-1185">Reference proteome</keyword>
<protein>
    <submittedName>
        <fullName evidence="2">Uncharacterized protein</fullName>
    </submittedName>
</protein>
<reference evidence="3" key="1">
    <citation type="journal article" date="2018" name="Nat. Microbiol.">
        <title>Leveraging single-cell genomics to expand the fungal tree of life.</title>
        <authorList>
            <person name="Ahrendt S.R."/>
            <person name="Quandt C.A."/>
            <person name="Ciobanu D."/>
            <person name="Clum A."/>
            <person name="Salamov A."/>
            <person name="Andreopoulos B."/>
            <person name="Cheng J.F."/>
            <person name="Woyke T."/>
            <person name="Pelin A."/>
            <person name="Henrissat B."/>
            <person name="Reynolds N.K."/>
            <person name="Benny G.L."/>
            <person name="Smith M.E."/>
            <person name="James T.Y."/>
            <person name="Grigoriev I.V."/>
        </authorList>
    </citation>
    <scope>NUCLEOTIDE SEQUENCE [LARGE SCALE GENOMIC DNA]</scope>
    <source>
        <strain evidence="3">RSA 468</strain>
    </source>
</reference>